<evidence type="ECO:0000256" key="2">
    <source>
        <dbReference type="ARBA" id="ARBA00022448"/>
    </source>
</evidence>
<feature type="transmembrane region" description="Helical" evidence="7">
    <location>
        <begin position="121"/>
        <end position="141"/>
    </location>
</feature>
<gene>
    <name evidence="9" type="ORF">DFP98_111143</name>
</gene>
<evidence type="ECO:0000256" key="5">
    <source>
        <dbReference type="ARBA" id="ARBA00022989"/>
    </source>
</evidence>
<evidence type="ECO:0000259" key="8">
    <source>
        <dbReference type="PROSITE" id="PS50928"/>
    </source>
</evidence>
<feature type="transmembrane region" description="Helical" evidence="7">
    <location>
        <begin position="20"/>
        <end position="40"/>
    </location>
</feature>
<sequence length="312" mass="34777">MSILRRAARFISADLVKNRFLYVLALPGLVYFLLFCYWPMAGVVVAFKEYRMDLGIFGSPFNGLDNFRFLTVDTASVLKAIFNTLFLNALFIGIGTFLAVLTALLVNEIRFALFKKISQSLIILPNFISWIIVAVFAYNFLNTDYGILNGWLKGLGIDPVGWYNRAELWPGILVVLYSWKTVGFNSIIYLAAIAGIDQEQYESAALDGASKLRQMWHITVPGISKTIIILLLLAVGRIFYGDFGMIYGLVGDNSLLFSTTDVIDTYVYRALRTLNDVGMSSATGLLQSVVGFVLVFAVNAAVRRRDKDSALF</sequence>
<feature type="transmembrane region" description="Helical" evidence="7">
    <location>
        <begin position="215"/>
        <end position="240"/>
    </location>
</feature>
<evidence type="ECO:0000256" key="1">
    <source>
        <dbReference type="ARBA" id="ARBA00004651"/>
    </source>
</evidence>
<dbReference type="Pfam" id="PF00528">
    <property type="entry name" value="BPD_transp_1"/>
    <property type="match status" value="1"/>
</dbReference>
<dbReference type="PROSITE" id="PS50928">
    <property type="entry name" value="ABC_TM1"/>
    <property type="match status" value="1"/>
</dbReference>
<keyword evidence="10" id="KW-1185">Reference proteome</keyword>
<dbReference type="SUPFAM" id="SSF161098">
    <property type="entry name" value="MetI-like"/>
    <property type="match status" value="1"/>
</dbReference>
<dbReference type="PANTHER" id="PTHR43227:SF11">
    <property type="entry name" value="BLL4140 PROTEIN"/>
    <property type="match status" value="1"/>
</dbReference>
<dbReference type="CDD" id="cd06261">
    <property type="entry name" value="TM_PBP2"/>
    <property type="match status" value="1"/>
</dbReference>
<feature type="transmembrane region" description="Helical" evidence="7">
    <location>
        <begin position="284"/>
        <end position="302"/>
    </location>
</feature>
<dbReference type="InterPro" id="IPR035906">
    <property type="entry name" value="MetI-like_sf"/>
</dbReference>
<comment type="subcellular location">
    <subcellularLocation>
        <location evidence="1 7">Cell membrane</location>
        <topology evidence="1 7">Multi-pass membrane protein</topology>
    </subcellularLocation>
</comment>
<evidence type="ECO:0000256" key="4">
    <source>
        <dbReference type="ARBA" id="ARBA00022692"/>
    </source>
</evidence>
<comment type="caution">
    <text evidence="9">The sequence shown here is derived from an EMBL/GenBank/DDBJ whole genome shotgun (WGS) entry which is preliminary data.</text>
</comment>
<keyword evidence="3" id="KW-1003">Cell membrane</keyword>
<dbReference type="InterPro" id="IPR000515">
    <property type="entry name" value="MetI-like"/>
</dbReference>
<accession>A0A3D9JSL4</accession>
<feature type="transmembrane region" description="Helical" evidence="7">
    <location>
        <begin position="85"/>
        <end position="109"/>
    </location>
</feature>
<keyword evidence="2 7" id="KW-0813">Transport</keyword>
<feature type="domain" description="ABC transmembrane type-1" evidence="8">
    <location>
        <begin position="81"/>
        <end position="298"/>
    </location>
</feature>
<feature type="transmembrane region" description="Helical" evidence="7">
    <location>
        <begin position="168"/>
        <end position="194"/>
    </location>
</feature>
<dbReference type="Gene3D" id="1.10.3720.10">
    <property type="entry name" value="MetI-like"/>
    <property type="match status" value="1"/>
</dbReference>
<evidence type="ECO:0000256" key="3">
    <source>
        <dbReference type="ARBA" id="ARBA00022475"/>
    </source>
</evidence>
<evidence type="ECO:0000313" key="9">
    <source>
        <dbReference type="EMBL" id="RED76759.1"/>
    </source>
</evidence>
<dbReference type="GO" id="GO:0005886">
    <property type="term" value="C:plasma membrane"/>
    <property type="evidence" value="ECO:0007669"/>
    <property type="project" value="UniProtKB-SubCell"/>
</dbReference>
<dbReference type="InterPro" id="IPR050809">
    <property type="entry name" value="UgpAE/MalFG_permease"/>
</dbReference>
<dbReference type="Proteomes" id="UP000256977">
    <property type="component" value="Unassembled WGS sequence"/>
</dbReference>
<protein>
    <submittedName>
        <fullName evidence="9">Putative aldouronate transport system permease protein</fullName>
    </submittedName>
</protein>
<dbReference type="GO" id="GO:0055085">
    <property type="term" value="P:transmembrane transport"/>
    <property type="evidence" value="ECO:0007669"/>
    <property type="project" value="InterPro"/>
</dbReference>
<keyword evidence="6 7" id="KW-0472">Membrane</keyword>
<dbReference type="AlphaFoldDB" id="A0A3D9JSL4"/>
<organism evidence="9 10">
    <name type="scientific">Cohnella phaseoli</name>
    <dbReference type="NCBI Taxonomy" id="456490"/>
    <lineage>
        <taxon>Bacteria</taxon>
        <taxon>Bacillati</taxon>
        <taxon>Bacillota</taxon>
        <taxon>Bacilli</taxon>
        <taxon>Bacillales</taxon>
        <taxon>Paenibacillaceae</taxon>
        <taxon>Cohnella</taxon>
    </lineage>
</organism>
<evidence type="ECO:0000313" key="10">
    <source>
        <dbReference type="Proteomes" id="UP000256977"/>
    </source>
</evidence>
<keyword evidence="4 7" id="KW-0812">Transmembrane</keyword>
<reference evidence="9 10" key="1">
    <citation type="submission" date="2018-07" db="EMBL/GenBank/DDBJ databases">
        <title>Genomic Encyclopedia of Type Strains, Phase III (KMG-III): the genomes of soil and plant-associated and newly described type strains.</title>
        <authorList>
            <person name="Whitman W."/>
        </authorList>
    </citation>
    <scope>NUCLEOTIDE SEQUENCE [LARGE SCALE GENOMIC DNA]</scope>
    <source>
        <strain evidence="9 10">CECT 7287</strain>
    </source>
</reference>
<evidence type="ECO:0000256" key="7">
    <source>
        <dbReference type="RuleBase" id="RU363032"/>
    </source>
</evidence>
<dbReference type="PANTHER" id="PTHR43227">
    <property type="entry name" value="BLL4140 PROTEIN"/>
    <property type="match status" value="1"/>
</dbReference>
<evidence type="ECO:0000256" key="6">
    <source>
        <dbReference type="ARBA" id="ARBA00023136"/>
    </source>
</evidence>
<comment type="similarity">
    <text evidence="7">Belongs to the binding-protein-dependent transport system permease family.</text>
</comment>
<proteinExistence type="inferred from homology"/>
<keyword evidence="5 7" id="KW-1133">Transmembrane helix</keyword>
<name>A0A3D9JSL4_9BACL</name>
<dbReference type="EMBL" id="QRDZ01000011">
    <property type="protein sequence ID" value="RED76759.1"/>
    <property type="molecule type" value="Genomic_DNA"/>
</dbReference>